<evidence type="ECO:0000313" key="1">
    <source>
        <dbReference type="EMBL" id="KAF0701355.1"/>
    </source>
</evidence>
<gene>
    <name evidence="2" type="primary">Aste57867_8136</name>
    <name evidence="1" type="ORF">As57867_008106</name>
    <name evidence="2" type="ORF">ASTE57867_8136</name>
</gene>
<reference evidence="1" key="2">
    <citation type="submission" date="2019-06" db="EMBL/GenBank/DDBJ databases">
        <title>Genomics analysis of Aphanomyces spp. identifies a new class of oomycete effector associated with host adaptation.</title>
        <authorList>
            <person name="Gaulin E."/>
        </authorList>
    </citation>
    <scope>NUCLEOTIDE SEQUENCE</scope>
    <source>
        <strain evidence="1">CBS 578.67</strain>
    </source>
</reference>
<dbReference type="OrthoDB" id="57727at2759"/>
<dbReference type="AlphaFoldDB" id="A0A485KJG6"/>
<protein>
    <submittedName>
        <fullName evidence="2">Aste57867_8136 protein</fullName>
    </submittedName>
</protein>
<name>A0A485KJG6_9STRA</name>
<dbReference type="Proteomes" id="UP000332933">
    <property type="component" value="Unassembled WGS sequence"/>
</dbReference>
<accession>A0A485KJG6</accession>
<reference evidence="2 3" key="1">
    <citation type="submission" date="2019-03" db="EMBL/GenBank/DDBJ databases">
        <authorList>
            <person name="Gaulin E."/>
            <person name="Dumas B."/>
        </authorList>
    </citation>
    <scope>NUCLEOTIDE SEQUENCE [LARGE SCALE GENOMIC DNA]</scope>
    <source>
        <strain evidence="2">CBS 568.67</strain>
    </source>
</reference>
<keyword evidence="3" id="KW-1185">Reference proteome</keyword>
<evidence type="ECO:0000313" key="2">
    <source>
        <dbReference type="EMBL" id="VFT85025.1"/>
    </source>
</evidence>
<evidence type="ECO:0000313" key="3">
    <source>
        <dbReference type="Proteomes" id="UP000332933"/>
    </source>
</evidence>
<organism evidence="2 3">
    <name type="scientific">Aphanomyces stellatus</name>
    <dbReference type="NCBI Taxonomy" id="120398"/>
    <lineage>
        <taxon>Eukaryota</taxon>
        <taxon>Sar</taxon>
        <taxon>Stramenopiles</taxon>
        <taxon>Oomycota</taxon>
        <taxon>Saprolegniomycetes</taxon>
        <taxon>Saprolegniales</taxon>
        <taxon>Verrucalvaceae</taxon>
        <taxon>Aphanomyces</taxon>
    </lineage>
</organism>
<sequence length="142" mass="15996">MLFSSHVLVEETHWLFGRFFTPQCWSLQDDAVLTTFASDENAAPHHYHVRAGCAWPMTQYGIQVEMDNGAVLHASAASKIQWAMWLDAFQKMAPPKPHAPVKVTFSDDVGVVEIPQLTDEEKKTLFAPDPDPRLLMPRAMCT</sequence>
<proteinExistence type="predicted"/>
<dbReference type="EMBL" id="CAADRA010005113">
    <property type="protein sequence ID" value="VFT85025.1"/>
    <property type="molecule type" value="Genomic_DNA"/>
</dbReference>
<dbReference type="EMBL" id="VJMH01005092">
    <property type="protein sequence ID" value="KAF0701355.1"/>
    <property type="molecule type" value="Genomic_DNA"/>
</dbReference>